<feature type="non-terminal residue" evidence="2">
    <location>
        <position position="140"/>
    </location>
</feature>
<evidence type="ECO:0000256" key="1">
    <source>
        <dbReference type="SAM" id="SignalP"/>
    </source>
</evidence>
<evidence type="ECO:0008006" key="3">
    <source>
        <dbReference type="Google" id="ProtNLM"/>
    </source>
</evidence>
<feature type="signal peptide" evidence="1">
    <location>
        <begin position="1"/>
        <end position="22"/>
    </location>
</feature>
<feature type="chain" id="PRO_5008583659" description="WAP domain-containing protein" evidence="1">
    <location>
        <begin position="23"/>
        <end position="140"/>
    </location>
</feature>
<accession>A0A1B6GLA2</accession>
<sequence>MSPSAVIRFAILIALQYLNVKGCVPENGSCLFNNDCCSGVCTWFFYCESKNDTNTTISTSTTVWPTEISITQSKMTYSTPSTESTDYWDYTTPYTTESESTDFWDYTTPSTTGSTDYWDYTTPSTTESTDYWDYTTPSTT</sequence>
<dbReference type="AlphaFoldDB" id="A0A1B6GLA2"/>
<gene>
    <name evidence="2" type="ORF">g.15939</name>
</gene>
<proteinExistence type="predicted"/>
<protein>
    <recommendedName>
        <fullName evidence="3">WAP domain-containing protein</fullName>
    </recommendedName>
</protein>
<keyword evidence="1" id="KW-0732">Signal</keyword>
<evidence type="ECO:0000313" key="2">
    <source>
        <dbReference type="EMBL" id="JAS63083.1"/>
    </source>
</evidence>
<dbReference type="EMBL" id="GECZ01006686">
    <property type="protein sequence ID" value="JAS63083.1"/>
    <property type="molecule type" value="Transcribed_RNA"/>
</dbReference>
<organism evidence="2">
    <name type="scientific">Cuerna arida</name>
    <dbReference type="NCBI Taxonomy" id="1464854"/>
    <lineage>
        <taxon>Eukaryota</taxon>
        <taxon>Metazoa</taxon>
        <taxon>Ecdysozoa</taxon>
        <taxon>Arthropoda</taxon>
        <taxon>Hexapoda</taxon>
        <taxon>Insecta</taxon>
        <taxon>Pterygota</taxon>
        <taxon>Neoptera</taxon>
        <taxon>Paraneoptera</taxon>
        <taxon>Hemiptera</taxon>
        <taxon>Auchenorrhyncha</taxon>
        <taxon>Membracoidea</taxon>
        <taxon>Cicadellidae</taxon>
        <taxon>Cicadellinae</taxon>
        <taxon>Proconiini</taxon>
        <taxon>Cuerna</taxon>
    </lineage>
</organism>
<reference evidence="2" key="1">
    <citation type="submission" date="2015-11" db="EMBL/GenBank/DDBJ databases">
        <title>De novo transcriptome assembly of four potential Pierce s Disease insect vectors from Arizona vineyards.</title>
        <authorList>
            <person name="Tassone E.E."/>
        </authorList>
    </citation>
    <scope>NUCLEOTIDE SEQUENCE</scope>
</reference>
<name>A0A1B6GLA2_9HEMI</name>